<proteinExistence type="predicted"/>
<keyword evidence="2" id="KW-0238">DNA-binding</keyword>
<dbReference type="PANTHER" id="PTHR44688">
    <property type="entry name" value="DNA-BINDING TRANSCRIPTIONAL ACTIVATOR DEVR_DOSR"/>
    <property type="match status" value="1"/>
</dbReference>
<protein>
    <recommendedName>
        <fullName evidence="4">HTH luxR-type domain-containing protein</fullName>
    </recommendedName>
</protein>
<evidence type="ECO:0000313" key="5">
    <source>
        <dbReference type="EMBL" id="GFE35785.1"/>
    </source>
</evidence>
<evidence type="ECO:0000259" key="4">
    <source>
        <dbReference type="PROSITE" id="PS50043"/>
    </source>
</evidence>
<dbReference type="PROSITE" id="PS00622">
    <property type="entry name" value="HTH_LUXR_1"/>
    <property type="match status" value="1"/>
</dbReference>
<dbReference type="GO" id="GO:0006355">
    <property type="term" value="P:regulation of DNA-templated transcription"/>
    <property type="evidence" value="ECO:0007669"/>
    <property type="project" value="InterPro"/>
</dbReference>
<dbReference type="PROSITE" id="PS50043">
    <property type="entry name" value="HTH_LUXR_2"/>
    <property type="match status" value="1"/>
</dbReference>
<dbReference type="GO" id="GO:0003677">
    <property type="term" value="F:DNA binding"/>
    <property type="evidence" value="ECO:0007669"/>
    <property type="project" value="UniProtKB-KW"/>
</dbReference>
<reference evidence="5 6" key="1">
    <citation type="submission" date="2019-12" db="EMBL/GenBank/DDBJ databases">
        <title>Whole genome shotgun sequence of Streptomyces tubercidicus NBRC 13090.</title>
        <authorList>
            <person name="Ichikawa N."/>
            <person name="Kimura A."/>
            <person name="Kitahashi Y."/>
            <person name="Komaki H."/>
            <person name="Tamura T."/>
        </authorList>
    </citation>
    <scope>NUCLEOTIDE SEQUENCE [LARGE SCALE GENOMIC DNA]</scope>
    <source>
        <strain evidence="5 6">NBRC 13090</strain>
    </source>
</reference>
<dbReference type="InterPro" id="IPR036388">
    <property type="entry name" value="WH-like_DNA-bd_sf"/>
</dbReference>
<dbReference type="PRINTS" id="PR00038">
    <property type="entry name" value="HTHLUXR"/>
</dbReference>
<dbReference type="CDD" id="cd06170">
    <property type="entry name" value="LuxR_C_like"/>
    <property type="match status" value="1"/>
</dbReference>
<dbReference type="InterPro" id="IPR016032">
    <property type="entry name" value="Sig_transdc_resp-reg_C-effctor"/>
</dbReference>
<keyword evidence="1" id="KW-0805">Transcription regulation</keyword>
<accession>A0A640UNB6</accession>
<gene>
    <name evidence="5" type="ORF">Stube_04580</name>
</gene>
<dbReference type="Pfam" id="PF00196">
    <property type="entry name" value="GerE"/>
    <property type="match status" value="1"/>
</dbReference>
<dbReference type="AlphaFoldDB" id="A0A640UNB6"/>
<sequence length="111" mass="11701">MRAAASGDVVLSPGVTAHVVRRMRQDCRADRTRVAVERIVALTGREREVLAMLGAGLTNAEIARRIGVETGTVKVHVGRILAKLGTANRVQAAIIAYEAGLADGTSGVRRA</sequence>
<keyword evidence="3" id="KW-0804">Transcription</keyword>
<feature type="domain" description="HTH luxR-type" evidence="4">
    <location>
        <begin position="35"/>
        <end position="100"/>
    </location>
</feature>
<evidence type="ECO:0000313" key="6">
    <source>
        <dbReference type="Proteomes" id="UP000431826"/>
    </source>
</evidence>
<dbReference type="SMART" id="SM00421">
    <property type="entry name" value="HTH_LUXR"/>
    <property type="match status" value="1"/>
</dbReference>
<evidence type="ECO:0000256" key="3">
    <source>
        <dbReference type="ARBA" id="ARBA00023163"/>
    </source>
</evidence>
<keyword evidence="6" id="KW-1185">Reference proteome</keyword>
<evidence type="ECO:0000256" key="2">
    <source>
        <dbReference type="ARBA" id="ARBA00023125"/>
    </source>
</evidence>
<dbReference type="SUPFAM" id="SSF46894">
    <property type="entry name" value="C-terminal effector domain of the bipartite response regulators"/>
    <property type="match status" value="1"/>
</dbReference>
<dbReference type="InterPro" id="IPR000792">
    <property type="entry name" value="Tscrpt_reg_LuxR_C"/>
</dbReference>
<dbReference type="Gene3D" id="1.10.10.10">
    <property type="entry name" value="Winged helix-like DNA-binding domain superfamily/Winged helix DNA-binding domain"/>
    <property type="match status" value="1"/>
</dbReference>
<dbReference type="EMBL" id="BLIR01000001">
    <property type="protein sequence ID" value="GFE35785.1"/>
    <property type="molecule type" value="Genomic_DNA"/>
</dbReference>
<name>A0A640UNB6_9ACTN</name>
<organism evidence="5 6">
    <name type="scientific">Streptomyces tubercidicus</name>
    <dbReference type="NCBI Taxonomy" id="47759"/>
    <lineage>
        <taxon>Bacteria</taxon>
        <taxon>Bacillati</taxon>
        <taxon>Actinomycetota</taxon>
        <taxon>Actinomycetes</taxon>
        <taxon>Kitasatosporales</taxon>
        <taxon>Streptomycetaceae</taxon>
        <taxon>Streptomyces</taxon>
    </lineage>
</organism>
<comment type="caution">
    <text evidence="5">The sequence shown here is derived from an EMBL/GenBank/DDBJ whole genome shotgun (WGS) entry which is preliminary data.</text>
</comment>
<dbReference type="PANTHER" id="PTHR44688:SF16">
    <property type="entry name" value="DNA-BINDING TRANSCRIPTIONAL ACTIVATOR DEVR_DOSR"/>
    <property type="match status" value="1"/>
</dbReference>
<dbReference type="Proteomes" id="UP000431826">
    <property type="component" value="Unassembled WGS sequence"/>
</dbReference>
<evidence type="ECO:0000256" key="1">
    <source>
        <dbReference type="ARBA" id="ARBA00023015"/>
    </source>
</evidence>